<feature type="signal peptide" evidence="8">
    <location>
        <begin position="1"/>
        <end position="28"/>
    </location>
</feature>
<organism evidence="10 11">
    <name type="scientific">Streptomyces harbinensis</name>
    <dbReference type="NCBI Taxonomy" id="1176198"/>
    <lineage>
        <taxon>Bacteria</taxon>
        <taxon>Bacillati</taxon>
        <taxon>Actinomycetota</taxon>
        <taxon>Actinomycetes</taxon>
        <taxon>Kitasatosporales</taxon>
        <taxon>Streptomycetaceae</taxon>
        <taxon>Streptomyces</taxon>
    </lineage>
</organism>
<dbReference type="PROSITE" id="PS00138">
    <property type="entry name" value="SUBTILASE_SER"/>
    <property type="match status" value="1"/>
</dbReference>
<evidence type="ECO:0000256" key="8">
    <source>
        <dbReference type="SAM" id="SignalP"/>
    </source>
</evidence>
<proteinExistence type="inferred from homology"/>
<dbReference type="EMBL" id="FPAB01000001">
    <property type="protein sequence ID" value="SFS36610.1"/>
    <property type="molecule type" value="Genomic_DNA"/>
</dbReference>
<dbReference type="InterPro" id="IPR036852">
    <property type="entry name" value="Peptidase_S8/S53_dom_sf"/>
</dbReference>
<dbReference type="InterPro" id="IPR023828">
    <property type="entry name" value="Peptidase_S8_Ser-AS"/>
</dbReference>
<evidence type="ECO:0000256" key="4">
    <source>
        <dbReference type="ARBA" id="ARBA00022825"/>
    </source>
</evidence>
<dbReference type="Proteomes" id="UP000198873">
    <property type="component" value="Unassembled WGS sequence"/>
</dbReference>
<evidence type="ECO:0000256" key="3">
    <source>
        <dbReference type="ARBA" id="ARBA00022801"/>
    </source>
</evidence>
<evidence type="ECO:0000256" key="2">
    <source>
        <dbReference type="ARBA" id="ARBA00022670"/>
    </source>
</evidence>
<keyword evidence="8" id="KW-0732">Signal</keyword>
<evidence type="ECO:0000256" key="6">
    <source>
        <dbReference type="PROSITE-ProRule" id="PRU01240"/>
    </source>
</evidence>
<feature type="domain" description="Peptidase S8/S53" evidence="9">
    <location>
        <begin position="222"/>
        <end position="480"/>
    </location>
</feature>
<evidence type="ECO:0000313" key="11">
    <source>
        <dbReference type="Proteomes" id="UP000198873"/>
    </source>
</evidence>
<dbReference type="GO" id="GO:0006508">
    <property type="term" value="P:proteolysis"/>
    <property type="evidence" value="ECO:0007669"/>
    <property type="project" value="UniProtKB-KW"/>
</dbReference>
<gene>
    <name evidence="10" type="ORF">SAMN05444716_101350</name>
</gene>
<feature type="active site" description="Charge relay system" evidence="5 6">
    <location>
        <position position="231"/>
    </location>
</feature>
<evidence type="ECO:0000256" key="1">
    <source>
        <dbReference type="ARBA" id="ARBA00011073"/>
    </source>
</evidence>
<feature type="active site" description="Charge relay system" evidence="5 6">
    <location>
        <position position="442"/>
    </location>
</feature>
<dbReference type="PROSITE" id="PS51892">
    <property type="entry name" value="SUBTILASE"/>
    <property type="match status" value="1"/>
</dbReference>
<sequence>MKARKTRSIAAVLVTATVLALTAGPTGAAALPTAPPGSGAGATLTLITGDRVLLDGTGAVSAVQRGEGREHIPIRVAEHEGTTLVVPWDAEALIAEGTLDAALFDVRELTREAYRSFDGTPLIVSYEDGSRAVTDTLRADDGIEVRARLNAASADALTVEDESTATLWETVTHSGPAPEDTLSPTAAPGIKAVSLDRVREPSLEHSTGQIGADTAWEAGYDGSGVTIAVLDTGITADHGDFGDRIRGNADFTDEGTADTEGHGTHVASIAAGSGDRSDGTYRGVAPGADLLIGKVLGERGGLDSWIIAGMEWAVDEGADIVNMSLGAAAWPGHDPLVEAVDQLSEAHEDVLFVIAAGNDGPDEETVGSPGIAAGALTVGAVDRDDTVGDFSSAGPVPLRDGALKPDLSAPGVEIVAAAAPGSAAELTGTPVTDGYLGLSGTSMATPHVAGAAALLRQRNPELTGAELKSTLVGSATAIDAAPARTGTGRLDLVRALDQTLTAGSAALDFGTVPFPYGGADRITREITYRNSGDQELTLGLELSGGAPEKLFSLGADTVTVPAGGTATVAVTADPATLPASAAGHYGLVVTGTAGDQQIRTAGSLTLEPELVDITVEITGHDGRPAEGARLFVVGEEDGFNVLSEDGIATGRVQAGDYLIEVLAPSPWDAGPDDTRTDWALAPVMTLDATTTLQVDLRETEPLDFTAPDPAAVPNELAAAYTTPDSGFWMWYFGAPPDGVSSLAIPGAGHDGLTLSLASFHTGQDGEQYHGYRELTDTFPTGLDNHPAPADVAQVTAVAGTRLPGSSGYVGAVSPGFGLGLGADTELPGTVELYLQSGAPWGITASQYDADGMLVQTSRDPQREFAPGREHTVTLNSGVFGPAHPVGGAFVRDGNLLWGELSFFTPGSAEDGWSEALQGRTRVYRDGELVRDLAEHIGYLAFGLPAGESEYRIVSTASRADLGYTDVSTEVTVDHTFRSDTTAGPEPVTGPLAVRYAPELAADNTAPGGAAGFPVPLSVQGGTAVSLAVEVSVDGGESWHTVHDGAGDIGAVAVDNPPAGGSVSLRATAVGPDGHRTVQTIIDAYRTH</sequence>
<comment type="similarity">
    <text evidence="1 6 7">Belongs to the peptidase S8 family.</text>
</comment>
<dbReference type="InterPro" id="IPR022398">
    <property type="entry name" value="Peptidase_S8_His-AS"/>
</dbReference>
<dbReference type="InterPro" id="IPR015500">
    <property type="entry name" value="Peptidase_S8_subtilisin-rel"/>
</dbReference>
<name>A0A1I6P8Z5_9ACTN</name>
<feature type="active site" description="Charge relay system" evidence="5 6">
    <location>
        <position position="262"/>
    </location>
</feature>
<dbReference type="SUPFAM" id="SSF52743">
    <property type="entry name" value="Subtilisin-like"/>
    <property type="match status" value="1"/>
</dbReference>
<evidence type="ECO:0000256" key="7">
    <source>
        <dbReference type="RuleBase" id="RU003355"/>
    </source>
</evidence>
<dbReference type="Pfam" id="PF00082">
    <property type="entry name" value="Peptidase_S8"/>
    <property type="match status" value="1"/>
</dbReference>
<dbReference type="STRING" id="1176198.SAMN05444716_101350"/>
<dbReference type="InterPro" id="IPR050131">
    <property type="entry name" value="Peptidase_S8_subtilisin-like"/>
</dbReference>
<keyword evidence="3 6" id="KW-0378">Hydrolase</keyword>
<dbReference type="PANTHER" id="PTHR43806:SF11">
    <property type="entry name" value="CEREVISIN-RELATED"/>
    <property type="match status" value="1"/>
</dbReference>
<dbReference type="InterPro" id="IPR023827">
    <property type="entry name" value="Peptidase_S8_Asp-AS"/>
</dbReference>
<dbReference type="InterPro" id="IPR000209">
    <property type="entry name" value="Peptidase_S8/S53_dom"/>
</dbReference>
<reference evidence="11" key="1">
    <citation type="submission" date="2016-10" db="EMBL/GenBank/DDBJ databases">
        <authorList>
            <person name="Varghese N."/>
            <person name="Submissions S."/>
        </authorList>
    </citation>
    <scope>NUCLEOTIDE SEQUENCE [LARGE SCALE GENOMIC DNA]</scope>
    <source>
        <strain evidence="11">CGMCC 4.7047</strain>
    </source>
</reference>
<accession>A0A1I6P8Z5</accession>
<dbReference type="GO" id="GO:0005975">
    <property type="term" value="P:carbohydrate metabolic process"/>
    <property type="evidence" value="ECO:0007669"/>
    <property type="project" value="UniProtKB-ARBA"/>
</dbReference>
<dbReference type="PRINTS" id="PR00723">
    <property type="entry name" value="SUBTILISIN"/>
</dbReference>
<dbReference type="PROSITE" id="PS00136">
    <property type="entry name" value="SUBTILASE_ASP"/>
    <property type="match status" value="1"/>
</dbReference>
<dbReference type="PANTHER" id="PTHR43806">
    <property type="entry name" value="PEPTIDASE S8"/>
    <property type="match status" value="1"/>
</dbReference>
<keyword evidence="11" id="KW-1185">Reference proteome</keyword>
<feature type="chain" id="PRO_5038850851" evidence="8">
    <location>
        <begin position="29"/>
        <end position="1087"/>
    </location>
</feature>
<dbReference type="Gene3D" id="2.60.40.10">
    <property type="entry name" value="Immunoglobulins"/>
    <property type="match status" value="1"/>
</dbReference>
<dbReference type="AlphaFoldDB" id="A0A1I6P8Z5"/>
<evidence type="ECO:0000313" key="10">
    <source>
        <dbReference type="EMBL" id="SFS36610.1"/>
    </source>
</evidence>
<dbReference type="CDD" id="cd07487">
    <property type="entry name" value="Peptidases_S8_1"/>
    <property type="match status" value="1"/>
</dbReference>
<dbReference type="InterPro" id="IPR013783">
    <property type="entry name" value="Ig-like_fold"/>
</dbReference>
<keyword evidence="2 6" id="KW-0645">Protease</keyword>
<evidence type="ECO:0000256" key="5">
    <source>
        <dbReference type="PIRSR" id="PIRSR615500-1"/>
    </source>
</evidence>
<dbReference type="PROSITE" id="PS00137">
    <property type="entry name" value="SUBTILASE_HIS"/>
    <property type="match status" value="1"/>
</dbReference>
<dbReference type="GO" id="GO:0004252">
    <property type="term" value="F:serine-type endopeptidase activity"/>
    <property type="evidence" value="ECO:0007669"/>
    <property type="project" value="UniProtKB-UniRule"/>
</dbReference>
<evidence type="ECO:0000259" key="9">
    <source>
        <dbReference type="Pfam" id="PF00082"/>
    </source>
</evidence>
<protein>
    <submittedName>
        <fullName evidence="10">Subtilase family protein</fullName>
    </submittedName>
</protein>
<keyword evidence="4 6" id="KW-0720">Serine protease</keyword>
<dbReference type="Gene3D" id="3.40.50.200">
    <property type="entry name" value="Peptidase S8/S53 domain"/>
    <property type="match status" value="1"/>
</dbReference>
<dbReference type="RefSeq" id="WP_093841944.1">
    <property type="nucleotide sequence ID" value="NZ_FPAB01000001.1"/>
</dbReference>